<evidence type="ECO:0000259" key="2">
    <source>
        <dbReference type="PROSITE" id="PS51900"/>
    </source>
</evidence>
<reference evidence="3" key="1">
    <citation type="journal article" date="2014" name="Front. Microbiol.">
        <title>High frequency of phylogenetically diverse reductive dehalogenase-homologous genes in deep subseafloor sedimentary metagenomes.</title>
        <authorList>
            <person name="Kawai M."/>
            <person name="Futagami T."/>
            <person name="Toyoda A."/>
            <person name="Takaki Y."/>
            <person name="Nishi S."/>
            <person name="Hori S."/>
            <person name="Arai W."/>
            <person name="Tsubouchi T."/>
            <person name="Morono Y."/>
            <person name="Uchiyama I."/>
            <person name="Ito T."/>
            <person name="Fujiyama A."/>
            <person name="Inagaki F."/>
            <person name="Takami H."/>
        </authorList>
    </citation>
    <scope>NUCLEOTIDE SEQUENCE</scope>
    <source>
        <strain evidence="3">Expedition CK06-06</strain>
    </source>
</reference>
<dbReference type="GO" id="GO:0003677">
    <property type="term" value="F:DNA binding"/>
    <property type="evidence" value="ECO:0007669"/>
    <property type="project" value="UniProtKB-KW"/>
</dbReference>
<dbReference type="InterPro" id="IPR004107">
    <property type="entry name" value="Integrase_SAM-like_N"/>
</dbReference>
<dbReference type="InterPro" id="IPR044068">
    <property type="entry name" value="CB"/>
</dbReference>
<comment type="caution">
    <text evidence="3">The sequence shown here is derived from an EMBL/GenBank/DDBJ whole genome shotgun (WGS) entry which is preliminary data.</text>
</comment>
<dbReference type="PROSITE" id="PS51900">
    <property type="entry name" value="CB"/>
    <property type="match status" value="1"/>
</dbReference>
<accession>X1J1E1</accession>
<dbReference type="InterPro" id="IPR011010">
    <property type="entry name" value="DNA_brk_join_enz"/>
</dbReference>
<feature type="non-terminal residue" evidence="3">
    <location>
        <position position="201"/>
    </location>
</feature>
<dbReference type="Pfam" id="PF13495">
    <property type="entry name" value="Phage_int_SAM_4"/>
    <property type="match status" value="1"/>
</dbReference>
<organism evidence="3">
    <name type="scientific">marine sediment metagenome</name>
    <dbReference type="NCBI Taxonomy" id="412755"/>
    <lineage>
        <taxon>unclassified sequences</taxon>
        <taxon>metagenomes</taxon>
        <taxon>ecological metagenomes</taxon>
    </lineage>
</organism>
<dbReference type="GO" id="GO:0015074">
    <property type="term" value="P:DNA integration"/>
    <property type="evidence" value="ECO:0007669"/>
    <property type="project" value="InterPro"/>
</dbReference>
<dbReference type="SUPFAM" id="SSF56349">
    <property type="entry name" value="DNA breaking-rejoining enzymes"/>
    <property type="match status" value="1"/>
</dbReference>
<dbReference type="InterPro" id="IPR010998">
    <property type="entry name" value="Integrase_recombinase_N"/>
</dbReference>
<feature type="domain" description="Core-binding (CB)" evidence="2">
    <location>
        <begin position="76"/>
        <end position="161"/>
    </location>
</feature>
<keyword evidence="1" id="KW-0238">DNA-binding</keyword>
<evidence type="ECO:0000313" key="3">
    <source>
        <dbReference type="EMBL" id="GAH88476.1"/>
    </source>
</evidence>
<dbReference type="Gene3D" id="1.10.150.130">
    <property type="match status" value="1"/>
</dbReference>
<sequence>MNPISQIKLEREDKRIKLTLPYNSTHIKKIKTISDYRWHPDKKHWSFPYSEDIFKKILSLFDGENIHLDSTLHRLAEETRKNEDFQVLRRELIFRKYSPKTVKAYLYYNRDMLKLTNKSPFNVKDSDMKDYLFYLAEEKKAATSTLNVAINALKFYYGTMLKRKFIYEIKRPRKDKKLPVVLSKEEVAKILSSVDNVKHKA</sequence>
<dbReference type="EMBL" id="BARU01037508">
    <property type="protein sequence ID" value="GAH88476.1"/>
    <property type="molecule type" value="Genomic_DNA"/>
</dbReference>
<dbReference type="AlphaFoldDB" id="X1J1E1"/>
<gene>
    <name evidence="3" type="ORF">S03H2_58432</name>
</gene>
<name>X1J1E1_9ZZZZ</name>
<protein>
    <recommendedName>
        <fullName evidence="2">Core-binding (CB) domain-containing protein</fullName>
    </recommendedName>
</protein>
<evidence type="ECO:0000256" key="1">
    <source>
        <dbReference type="ARBA" id="ARBA00023125"/>
    </source>
</evidence>
<proteinExistence type="predicted"/>